<evidence type="ECO:0000256" key="4">
    <source>
        <dbReference type="ARBA" id="ARBA00022989"/>
    </source>
</evidence>
<dbReference type="AlphaFoldDB" id="A0AA39XTS6"/>
<feature type="region of interest" description="Disordered" evidence="6">
    <location>
        <begin position="116"/>
        <end position="169"/>
    </location>
</feature>
<dbReference type="EMBL" id="JAULSV010000007">
    <property type="protein sequence ID" value="KAK0639282.1"/>
    <property type="molecule type" value="Genomic_DNA"/>
</dbReference>
<evidence type="ECO:0000256" key="3">
    <source>
        <dbReference type="ARBA" id="ARBA00022692"/>
    </source>
</evidence>
<accession>A0AA39XTS6</accession>
<keyword evidence="4" id="KW-1133">Transmembrane helix</keyword>
<sequence length="747" mass="80751">MDEQNEPSPPQEGQPANIPNSAEASSSRQPAAPSDGSADMAPKPRPNTPKRDVDLTSVLTLGEKIELVSLVGKSIDTMQKHIIQVFDSTGLDENTLPCRDSYWTRLPAHLRDLSLVAPQKRPEPRLATKNGGQKENVKPGGPRPVSIPTANHTHDVNPSSPTEEQDEAPRLQELKKEVLLHFKKWQAAINKRVGDISVKRMNEPQGGSSSGSFTDNTGSADTRKESKSFSVEADQLLTRLYPPIPTSLSSMPAEKRSLLLHALILLFISLEHYSAYSRVLLLHITSSLLLPMRVLAEDEVRIAKSLALATKDISADELMQKKAEEGKSARKWKVAIAGAAGAALVGVTGGLAAPLVAAGIGSVLGGIGIGSAATAGLLGTLAESGLLVGSIFGIYGARATGKAMEQYTKDIQDFAFIPLRGSIGEDSEIGKISPENRRFRVVLAISGWLTSETDVAGPWQALGEQSEVYALRWELEPMLKMGSALETVVKSAAWSLAKKEIIARTSERCSLVSNQGASSTDKRGPVFASLSQALWPLSLLKISKVIDNPWSVAMVRADKTGAVLADIIMSKAQGERGVSLIGYSLGARAIYVCLMILAERRVFSLVENVVLMGTPAPSNAATWCAMKSVVSGRLVNVYSENDYILGFLYRTSSIQFGVAGLQKIEGIDGVENVDVSAKVSGHLRYQHLVGSILKHIGWEDIDIQKVNEDEAALAKVEEKNRERERRRDAVEFGVEVKPSEPARRRER</sequence>
<dbReference type="PANTHER" id="PTHR17920">
    <property type="entry name" value="TRANSMEMBRANE AND COILED-COIL DOMAIN-CONTAINING PROTEIN 4 TMCO4"/>
    <property type="match status" value="1"/>
</dbReference>
<comment type="similarity">
    <text evidence="2">Belongs to the TMCO4 family.</text>
</comment>
<evidence type="ECO:0000313" key="7">
    <source>
        <dbReference type="EMBL" id="KAK0639282.1"/>
    </source>
</evidence>
<feature type="region of interest" description="Disordered" evidence="6">
    <location>
        <begin position="1"/>
        <end position="54"/>
    </location>
</feature>
<dbReference type="GO" id="GO:0016020">
    <property type="term" value="C:membrane"/>
    <property type="evidence" value="ECO:0007669"/>
    <property type="project" value="UniProtKB-SubCell"/>
</dbReference>
<protein>
    <recommendedName>
        <fullName evidence="9">DUF726-domain-containing protein</fullName>
    </recommendedName>
</protein>
<name>A0AA39XTS6_9PEZI</name>
<gene>
    <name evidence="7" type="ORF">B0T16DRAFT_432161</name>
</gene>
<keyword evidence="5" id="KW-0472">Membrane</keyword>
<dbReference type="PANTHER" id="PTHR17920:SF22">
    <property type="entry name" value="DUF726 DOMAIN PROTEIN (AFU_ORTHOLOGUE AFUA_2G12860)"/>
    <property type="match status" value="1"/>
</dbReference>
<evidence type="ECO:0000256" key="2">
    <source>
        <dbReference type="ARBA" id="ARBA00009824"/>
    </source>
</evidence>
<evidence type="ECO:0000256" key="5">
    <source>
        <dbReference type="ARBA" id="ARBA00023136"/>
    </source>
</evidence>
<dbReference type="InterPro" id="IPR029058">
    <property type="entry name" value="AB_hydrolase_fold"/>
</dbReference>
<feature type="compositionally biased region" description="Polar residues" evidence="6">
    <location>
        <begin position="205"/>
        <end position="220"/>
    </location>
</feature>
<evidence type="ECO:0000256" key="6">
    <source>
        <dbReference type="SAM" id="MobiDB-lite"/>
    </source>
</evidence>
<proteinExistence type="inferred from homology"/>
<keyword evidence="3" id="KW-0812">Transmembrane</keyword>
<dbReference type="InterPro" id="IPR007941">
    <property type="entry name" value="DUF726"/>
</dbReference>
<feature type="region of interest" description="Disordered" evidence="6">
    <location>
        <begin position="200"/>
        <end position="228"/>
    </location>
</feature>
<organism evidence="7 8">
    <name type="scientific">Cercophora newfieldiana</name>
    <dbReference type="NCBI Taxonomy" id="92897"/>
    <lineage>
        <taxon>Eukaryota</taxon>
        <taxon>Fungi</taxon>
        <taxon>Dikarya</taxon>
        <taxon>Ascomycota</taxon>
        <taxon>Pezizomycotina</taxon>
        <taxon>Sordariomycetes</taxon>
        <taxon>Sordariomycetidae</taxon>
        <taxon>Sordariales</taxon>
        <taxon>Lasiosphaeriaceae</taxon>
        <taxon>Cercophora</taxon>
    </lineage>
</organism>
<reference evidence="7" key="1">
    <citation type="submission" date="2023-06" db="EMBL/GenBank/DDBJ databases">
        <title>Genome-scale phylogeny and comparative genomics of the fungal order Sordariales.</title>
        <authorList>
            <consortium name="Lawrence Berkeley National Laboratory"/>
            <person name="Hensen N."/>
            <person name="Bonometti L."/>
            <person name="Westerberg I."/>
            <person name="Brannstrom I.O."/>
            <person name="Guillou S."/>
            <person name="Cros-Aarteil S."/>
            <person name="Calhoun S."/>
            <person name="Haridas S."/>
            <person name="Kuo A."/>
            <person name="Mondo S."/>
            <person name="Pangilinan J."/>
            <person name="Riley R."/>
            <person name="Labutti K."/>
            <person name="Andreopoulos B."/>
            <person name="Lipzen A."/>
            <person name="Chen C."/>
            <person name="Yanf M."/>
            <person name="Daum C."/>
            <person name="Ng V."/>
            <person name="Clum A."/>
            <person name="Steindorff A."/>
            <person name="Ohm R."/>
            <person name="Martin F."/>
            <person name="Silar P."/>
            <person name="Natvig D."/>
            <person name="Lalanne C."/>
            <person name="Gautier V."/>
            <person name="Ament-Velasquez S.L."/>
            <person name="Kruys A."/>
            <person name="Hutchinson M.I."/>
            <person name="Powell A.J."/>
            <person name="Barry K."/>
            <person name="Miller A.N."/>
            <person name="Grigoriev I.V."/>
            <person name="Debuchy R."/>
            <person name="Gladieux P."/>
            <person name="Thoren M.H."/>
            <person name="Johannesson H."/>
        </authorList>
    </citation>
    <scope>NUCLEOTIDE SEQUENCE</scope>
    <source>
        <strain evidence="7">SMH2532-1</strain>
    </source>
</reference>
<comment type="caution">
    <text evidence="7">The sequence shown here is derived from an EMBL/GenBank/DDBJ whole genome shotgun (WGS) entry which is preliminary data.</text>
</comment>
<feature type="compositionally biased region" description="Polar residues" evidence="6">
    <location>
        <begin position="148"/>
        <end position="162"/>
    </location>
</feature>
<dbReference type="Proteomes" id="UP001174936">
    <property type="component" value="Unassembled WGS sequence"/>
</dbReference>
<comment type="subcellular location">
    <subcellularLocation>
        <location evidence="1">Membrane</location>
        <topology evidence="1">Multi-pass membrane protein</topology>
    </subcellularLocation>
</comment>
<feature type="compositionally biased region" description="Polar residues" evidence="6">
    <location>
        <begin position="17"/>
        <end position="29"/>
    </location>
</feature>
<keyword evidence="8" id="KW-1185">Reference proteome</keyword>
<evidence type="ECO:0000313" key="8">
    <source>
        <dbReference type="Proteomes" id="UP001174936"/>
    </source>
</evidence>
<evidence type="ECO:0000256" key="1">
    <source>
        <dbReference type="ARBA" id="ARBA00004141"/>
    </source>
</evidence>
<dbReference type="SUPFAM" id="SSF53474">
    <property type="entry name" value="alpha/beta-Hydrolases"/>
    <property type="match status" value="1"/>
</dbReference>
<dbReference type="Pfam" id="PF05277">
    <property type="entry name" value="DUF726"/>
    <property type="match status" value="1"/>
</dbReference>
<evidence type="ECO:0008006" key="9">
    <source>
        <dbReference type="Google" id="ProtNLM"/>
    </source>
</evidence>